<feature type="transmembrane region" description="Helical" evidence="1">
    <location>
        <begin position="36"/>
        <end position="55"/>
    </location>
</feature>
<protein>
    <submittedName>
        <fullName evidence="2">Uncharacterized protein</fullName>
    </submittedName>
</protein>
<dbReference type="Proteomes" id="UP000051260">
    <property type="component" value="Unassembled WGS sequence"/>
</dbReference>
<dbReference type="RefSeq" id="WP_165590775.1">
    <property type="nucleotide sequence ID" value="NZ_CYUD01000007.1"/>
</dbReference>
<dbReference type="EMBL" id="CYUD01000007">
    <property type="protein sequence ID" value="CUK03584.1"/>
    <property type="molecule type" value="Genomic_DNA"/>
</dbReference>
<proteinExistence type="predicted"/>
<dbReference type="STRING" id="1715692.RUE5091_02522"/>
<sequence length="57" mass="6446">MHFDLAHAAVTIVALIVTNLALKSAGVINEENKHQLNWKVFLAYFVVVFIINLVWPI</sequence>
<keyword evidence="1" id="KW-1133">Transmembrane helix</keyword>
<organism evidence="2 3">
    <name type="scientific">Ruegeria denitrificans</name>
    <dbReference type="NCBI Taxonomy" id="1715692"/>
    <lineage>
        <taxon>Bacteria</taxon>
        <taxon>Pseudomonadati</taxon>
        <taxon>Pseudomonadota</taxon>
        <taxon>Alphaproteobacteria</taxon>
        <taxon>Rhodobacterales</taxon>
        <taxon>Roseobacteraceae</taxon>
        <taxon>Ruegeria</taxon>
    </lineage>
</organism>
<keyword evidence="3" id="KW-1185">Reference proteome</keyword>
<feature type="transmembrane region" description="Helical" evidence="1">
    <location>
        <begin position="6"/>
        <end position="24"/>
    </location>
</feature>
<evidence type="ECO:0000256" key="1">
    <source>
        <dbReference type="SAM" id="Phobius"/>
    </source>
</evidence>
<gene>
    <name evidence="2" type="ORF">RUE5091_02522</name>
</gene>
<reference evidence="3" key="1">
    <citation type="submission" date="2015-09" db="EMBL/GenBank/DDBJ databases">
        <authorList>
            <person name="Rodrigo-Torres L."/>
            <person name="Arahal D.R."/>
        </authorList>
    </citation>
    <scope>NUCLEOTIDE SEQUENCE [LARGE SCALE GENOMIC DNA]</scope>
    <source>
        <strain evidence="3">CECT 5091</strain>
    </source>
</reference>
<keyword evidence="1" id="KW-0812">Transmembrane</keyword>
<keyword evidence="1" id="KW-0472">Membrane</keyword>
<evidence type="ECO:0000313" key="2">
    <source>
        <dbReference type="EMBL" id="CUK03584.1"/>
    </source>
</evidence>
<evidence type="ECO:0000313" key="3">
    <source>
        <dbReference type="Proteomes" id="UP000051260"/>
    </source>
</evidence>
<dbReference type="AlphaFoldDB" id="A0A0N7M9U3"/>
<name>A0A0N7M9U3_9RHOB</name>
<accession>A0A0N7M9U3</accession>